<dbReference type="AlphaFoldDB" id="A0A5N6XT66"/>
<dbReference type="EMBL" id="ML737214">
    <property type="protein sequence ID" value="KAE8335566.1"/>
    <property type="molecule type" value="Genomic_DNA"/>
</dbReference>
<protein>
    <submittedName>
        <fullName evidence="1">Uncharacterized protein</fullName>
    </submittedName>
</protein>
<sequence length="158" mass="17525">MPQAINLERSAPPFLVGGMGDLPYSSTLHSSTLLHTYCTIPIPRSPSATMELSRSYQSPEYPFGAHSEKPSKQTLFCLDHLNQFDQSPPSTIFTDLLPMPLIYILPGFERQSISVESQGSGAEMNSLYSLSDNPARFITLKSRQPFLPSFLQGELDQV</sequence>
<name>A0A5N6XT66_9EURO</name>
<accession>A0A5N6XT66</accession>
<dbReference type="Proteomes" id="UP000325558">
    <property type="component" value="Unassembled WGS sequence"/>
</dbReference>
<evidence type="ECO:0000313" key="1">
    <source>
        <dbReference type="EMBL" id="KAE8335566.1"/>
    </source>
</evidence>
<gene>
    <name evidence="1" type="ORF">BDV24DRAFT_5916</name>
</gene>
<organism evidence="1">
    <name type="scientific">Aspergillus arachidicola</name>
    <dbReference type="NCBI Taxonomy" id="656916"/>
    <lineage>
        <taxon>Eukaryota</taxon>
        <taxon>Fungi</taxon>
        <taxon>Dikarya</taxon>
        <taxon>Ascomycota</taxon>
        <taxon>Pezizomycotina</taxon>
        <taxon>Eurotiomycetes</taxon>
        <taxon>Eurotiomycetidae</taxon>
        <taxon>Eurotiales</taxon>
        <taxon>Aspergillaceae</taxon>
        <taxon>Aspergillus</taxon>
        <taxon>Aspergillus subgen. Circumdati</taxon>
    </lineage>
</organism>
<reference evidence="1" key="1">
    <citation type="submission" date="2019-04" db="EMBL/GenBank/DDBJ databases">
        <title>Friends and foes A comparative genomics study of 23 Aspergillus species from section Flavi.</title>
        <authorList>
            <consortium name="DOE Joint Genome Institute"/>
            <person name="Kjaerbolling I."/>
            <person name="Vesth T."/>
            <person name="Frisvad J.C."/>
            <person name="Nybo J.L."/>
            <person name="Theobald S."/>
            <person name="Kildgaard S."/>
            <person name="Isbrandt T."/>
            <person name="Kuo A."/>
            <person name="Sato A."/>
            <person name="Lyhne E.K."/>
            <person name="Kogle M.E."/>
            <person name="Wiebenga A."/>
            <person name="Kun R.S."/>
            <person name="Lubbers R.J."/>
            <person name="Makela M.R."/>
            <person name="Barry K."/>
            <person name="Chovatia M."/>
            <person name="Clum A."/>
            <person name="Daum C."/>
            <person name="Haridas S."/>
            <person name="He G."/>
            <person name="LaButti K."/>
            <person name="Lipzen A."/>
            <person name="Mondo S."/>
            <person name="Riley R."/>
            <person name="Salamov A."/>
            <person name="Simmons B.A."/>
            <person name="Magnuson J.K."/>
            <person name="Henrissat B."/>
            <person name="Mortensen U.H."/>
            <person name="Larsen T.O."/>
            <person name="Devries R.P."/>
            <person name="Grigoriev I.V."/>
            <person name="Machida M."/>
            <person name="Baker S.E."/>
            <person name="Andersen M.R."/>
        </authorList>
    </citation>
    <scope>NUCLEOTIDE SEQUENCE</scope>
    <source>
        <strain evidence="1">CBS 117612</strain>
    </source>
</reference>
<proteinExistence type="predicted"/>